<protein>
    <submittedName>
        <fullName evidence="2">45750_t:CDS:1</fullName>
    </submittedName>
</protein>
<evidence type="ECO:0000256" key="1">
    <source>
        <dbReference type="SAM" id="MobiDB-lite"/>
    </source>
</evidence>
<accession>A0ABN7UNE1</accession>
<evidence type="ECO:0000313" key="3">
    <source>
        <dbReference type="Proteomes" id="UP000789901"/>
    </source>
</evidence>
<sequence length="127" mass="13959">MNKINDYKNWIYDNEVYNNEMITFKNNNYNNKVIAPNDSISVLSVLESSTTNSNTNLNTNLNTNSNTNSSTNSSNNSNTNSSNTIITTATSTYDFLAVPATSVASEQIFSCTSCIIDDYCTSLDSDT</sequence>
<dbReference type="EMBL" id="CAJVQB010004554">
    <property type="protein sequence ID" value="CAG8639204.1"/>
    <property type="molecule type" value="Genomic_DNA"/>
</dbReference>
<name>A0ABN7UNE1_GIGMA</name>
<comment type="caution">
    <text evidence="2">The sequence shown here is derived from an EMBL/GenBank/DDBJ whole genome shotgun (WGS) entry which is preliminary data.</text>
</comment>
<gene>
    <name evidence="2" type="ORF">GMARGA_LOCUS8754</name>
</gene>
<evidence type="ECO:0000313" key="2">
    <source>
        <dbReference type="EMBL" id="CAG8639204.1"/>
    </source>
</evidence>
<feature type="region of interest" description="Disordered" evidence="1">
    <location>
        <begin position="51"/>
        <end position="80"/>
    </location>
</feature>
<feature type="non-terminal residue" evidence="2">
    <location>
        <position position="127"/>
    </location>
</feature>
<organism evidence="2 3">
    <name type="scientific">Gigaspora margarita</name>
    <dbReference type="NCBI Taxonomy" id="4874"/>
    <lineage>
        <taxon>Eukaryota</taxon>
        <taxon>Fungi</taxon>
        <taxon>Fungi incertae sedis</taxon>
        <taxon>Mucoromycota</taxon>
        <taxon>Glomeromycotina</taxon>
        <taxon>Glomeromycetes</taxon>
        <taxon>Diversisporales</taxon>
        <taxon>Gigasporaceae</taxon>
        <taxon>Gigaspora</taxon>
    </lineage>
</organism>
<reference evidence="2 3" key="1">
    <citation type="submission" date="2021-06" db="EMBL/GenBank/DDBJ databases">
        <authorList>
            <person name="Kallberg Y."/>
            <person name="Tangrot J."/>
            <person name="Rosling A."/>
        </authorList>
    </citation>
    <scope>NUCLEOTIDE SEQUENCE [LARGE SCALE GENOMIC DNA]</scope>
    <source>
        <strain evidence="2 3">120-4 pot B 10/14</strain>
    </source>
</reference>
<dbReference type="Proteomes" id="UP000789901">
    <property type="component" value="Unassembled WGS sequence"/>
</dbReference>
<proteinExistence type="predicted"/>
<keyword evidence="3" id="KW-1185">Reference proteome</keyword>